<evidence type="ECO:0000313" key="2">
    <source>
        <dbReference type="Proteomes" id="UP000789396"/>
    </source>
</evidence>
<protein>
    <submittedName>
        <fullName evidence="1">13503_t:CDS:1</fullName>
    </submittedName>
</protein>
<name>A0A9N9IHB3_9GLOM</name>
<feature type="non-terminal residue" evidence="1">
    <location>
        <position position="1"/>
    </location>
</feature>
<gene>
    <name evidence="1" type="ORF">RFULGI_LOCUS12329</name>
</gene>
<reference evidence="1" key="1">
    <citation type="submission" date="2021-06" db="EMBL/GenBank/DDBJ databases">
        <authorList>
            <person name="Kallberg Y."/>
            <person name="Tangrot J."/>
            <person name="Rosling A."/>
        </authorList>
    </citation>
    <scope>NUCLEOTIDE SEQUENCE</scope>
    <source>
        <strain evidence="1">IN212</strain>
    </source>
</reference>
<accession>A0A9N9IHB3</accession>
<keyword evidence="2" id="KW-1185">Reference proteome</keyword>
<comment type="caution">
    <text evidence="1">The sequence shown here is derived from an EMBL/GenBank/DDBJ whole genome shotgun (WGS) entry which is preliminary data.</text>
</comment>
<proteinExistence type="predicted"/>
<feature type="non-terminal residue" evidence="1">
    <location>
        <position position="120"/>
    </location>
</feature>
<organism evidence="1 2">
    <name type="scientific">Racocetra fulgida</name>
    <dbReference type="NCBI Taxonomy" id="60492"/>
    <lineage>
        <taxon>Eukaryota</taxon>
        <taxon>Fungi</taxon>
        <taxon>Fungi incertae sedis</taxon>
        <taxon>Mucoromycota</taxon>
        <taxon>Glomeromycotina</taxon>
        <taxon>Glomeromycetes</taxon>
        <taxon>Diversisporales</taxon>
        <taxon>Gigasporaceae</taxon>
        <taxon>Racocetra</taxon>
    </lineage>
</organism>
<dbReference type="AlphaFoldDB" id="A0A9N9IHB3"/>
<dbReference type="OrthoDB" id="2489788at2759"/>
<evidence type="ECO:0000313" key="1">
    <source>
        <dbReference type="EMBL" id="CAG8733590.1"/>
    </source>
</evidence>
<dbReference type="EMBL" id="CAJVPZ010029206">
    <property type="protein sequence ID" value="CAG8733590.1"/>
    <property type="molecule type" value="Genomic_DNA"/>
</dbReference>
<dbReference type="Proteomes" id="UP000789396">
    <property type="component" value="Unassembled WGS sequence"/>
</dbReference>
<sequence>ALKIRLQQLQDDAYTNASILTEHPVFSSKELHTYTAQAILVMHQNQIQIERTANPWPLPLKINKPNTRFTNIKRSTLKAFIIKLITNEVPNYVNLYLRNKEKNTNYSCARCNTEVEDTPH</sequence>